<dbReference type="InterPro" id="IPR019056">
    <property type="entry name" value="Phage_TAC_6"/>
</dbReference>
<evidence type="ECO:0000313" key="1">
    <source>
        <dbReference type="EMBL" id="URI16965.1"/>
    </source>
</evidence>
<reference evidence="1" key="1">
    <citation type="submission" date="2022-05" db="EMBL/GenBank/DDBJ databases">
        <title>Brevundimonas albigilva TT17 genome sequence.</title>
        <authorList>
            <person name="Lee K."/>
            <person name="Son H."/>
        </authorList>
    </citation>
    <scope>NUCLEOTIDE SEQUENCE</scope>
    <source>
        <strain evidence="1">TT17</strain>
    </source>
</reference>
<dbReference type="Pfam" id="PF09550">
    <property type="entry name" value="Phage_TAC_6"/>
    <property type="match status" value="1"/>
</dbReference>
<organism evidence="1 2">
    <name type="scientific">Brevundimonas albigilva</name>
    <dbReference type="NCBI Taxonomy" id="1312364"/>
    <lineage>
        <taxon>Bacteria</taxon>
        <taxon>Pseudomonadati</taxon>
        <taxon>Pseudomonadota</taxon>
        <taxon>Alphaproteobacteria</taxon>
        <taxon>Caulobacterales</taxon>
        <taxon>Caulobacteraceae</taxon>
        <taxon>Brevundimonas</taxon>
    </lineage>
</organism>
<evidence type="ECO:0000313" key="2">
    <source>
        <dbReference type="Proteomes" id="UP001055429"/>
    </source>
</evidence>
<name>A0ABY4SRZ5_9CAUL</name>
<accession>A0ABY4SRZ5</accession>
<protein>
    <submittedName>
        <fullName evidence="1">Phage tail assembly chaperone</fullName>
    </submittedName>
</protein>
<keyword evidence="2" id="KW-1185">Reference proteome</keyword>
<gene>
    <name evidence="1" type="ORF">M8231_02140</name>
</gene>
<dbReference type="EMBL" id="CP097649">
    <property type="protein sequence ID" value="URI16965.1"/>
    <property type="molecule type" value="Genomic_DNA"/>
</dbReference>
<dbReference type="Proteomes" id="UP001055429">
    <property type="component" value="Chromosome"/>
</dbReference>
<proteinExistence type="predicted"/>
<dbReference type="RefSeq" id="WP_250202578.1">
    <property type="nucleotide sequence ID" value="NZ_CP097649.1"/>
</dbReference>
<sequence>MTPWAEMLRTAAALGIAPEAFWRLSLREWRMLVQAPAGAGPLGRTALERMIEEWPDGG</sequence>